<sequence length="275" mass="32617">MGFRDIRAFNLATLAKQVWQLIHHTHSLFYRVYKARYFPNCSLLEAELGHKPLTKIYATFAPRTRNEILAIPLSLRRSREKLIWKANSKHEFTVKSSYHVAIRLRQQADIEHSRAQEDSKWWKLIWAMKVPPKVKTFIWRACSTVLPTRANLQRRRVQVCSQQPETCPFARNVWAMMRGRVQKCSNEMQDFFLLFKMLGDKLCKMELEQWAVLSWSIWNARNKFYFEKLQTHPKVILEGGRPYTKPTSGSLQLKKQFEMCILSVFVYYVKELAIV</sequence>
<dbReference type="InParanoid" id="A0A7N2N5L9"/>
<dbReference type="AlphaFoldDB" id="A0A7N2N5L9"/>
<dbReference type="Pfam" id="PF13966">
    <property type="entry name" value="zf-RVT"/>
    <property type="match status" value="1"/>
</dbReference>
<reference evidence="2" key="2">
    <citation type="submission" date="2021-01" db="UniProtKB">
        <authorList>
            <consortium name="EnsemblPlants"/>
        </authorList>
    </citation>
    <scope>IDENTIFICATION</scope>
</reference>
<evidence type="ECO:0000259" key="1">
    <source>
        <dbReference type="Pfam" id="PF13966"/>
    </source>
</evidence>
<keyword evidence="3" id="KW-1185">Reference proteome</keyword>
<dbReference type="EnsemblPlants" id="QL12p042719:mrna">
    <property type="protein sequence ID" value="QL12p042719:mrna"/>
    <property type="gene ID" value="QL12p042719"/>
</dbReference>
<evidence type="ECO:0000313" key="2">
    <source>
        <dbReference type="EnsemblPlants" id="QL12p042719:mrna"/>
    </source>
</evidence>
<reference evidence="2 3" key="1">
    <citation type="journal article" date="2016" name="G3 (Bethesda)">
        <title>First Draft Assembly and Annotation of the Genome of a California Endemic Oak Quercus lobata Nee (Fagaceae).</title>
        <authorList>
            <person name="Sork V.L."/>
            <person name="Fitz-Gibbon S.T."/>
            <person name="Puiu D."/>
            <person name="Crepeau M."/>
            <person name="Gugger P.F."/>
            <person name="Sherman R."/>
            <person name="Stevens K."/>
            <person name="Langley C.H."/>
            <person name="Pellegrini M."/>
            <person name="Salzberg S.L."/>
        </authorList>
    </citation>
    <scope>NUCLEOTIDE SEQUENCE [LARGE SCALE GENOMIC DNA]</scope>
    <source>
        <strain evidence="2 3">cv. SW786</strain>
    </source>
</reference>
<name>A0A7N2N5L9_QUELO</name>
<evidence type="ECO:0000313" key="3">
    <source>
        <dbReference type="Proteomes" id="UP000594261"/>
    </source>
</evidence>
<dbReference type="Gramene" id="QL12p042719:mrna">
    <property type="protein sequence ID" value="QL12p042719:mrna"/>
    <property type="gene ID" value="QL12p042719"/>
</dbReference>
<dbReference type="EMBL" id="LRBV02000012">
    <property type="status" value="NOT_ANNOTATED_CDS"/>
    <property type="molecule type" value="Genomic_DNA"/>
</dbReference>
<dbReference type="Proteomes" id="UP000594261">
    <property type="component" value="Chromosome 12"/>
</dbReference>
<dbReference type="InterPro" id="IPR026960">
    <property type="entry name" value="RVT-Znf"/>
</dbReference>
<feature type="domain" description="Reverse transcriptase zinc-binding" evidence="1">
    <location>
        <begin position="92"/>
        <end position="166"/>
    </location>
</feature>
<organism evidence="2 3">
    <name type="scientific">Quercus lobata</name>
    <name type="common">Valley oak</name>
    <dbReference type="NCBI Taxonomy" id="97700"/>
    <lineage>
        <taxon>Eukaryota</taxon>
        <taxon>Viridiplantae</taxon>
        <taxon>Streptophyta</taxon>
        <taxon>Embryophyta</taxon>
        <taxon>Tracheophyta</taxon>
        <taxon>Spermatophyta</taxon>
        <taxon>Magnoliopsida</taxon>
        <taxon>eudicotyledons</taxon>
        <taxon>Gunneridae</taxon>
        <taxon>Pentapetalae</taxon>
        <taxon>rosids</taxon>
        <taxon>fabids</taxon>
        <taxon>Fagales</taxon>
        <taxon>Fagaceae</taxon>
        <taxon>Quercus</taxon>
    </lineage>
</organism>
<protein>
    <recommendedName>
        <fullName evidence="1">Reverse transcriptase zinc-binding domain-containing protein</fullName>
    </recommendedName>
</protein>
<accession>A0A7N2N5L9</accession>
<proteinExistence type="predicted"/>